<evidence type="ECO:0000313" key="2">
    <source>
        <dbReference type="EMBL" id="BAH08545.1"/>
    </source>
</evidence>
<dbReference type="HOGENOM" id="CLU_1522619_0_0_9"/>
<name>B9E6G8_CLOK1</name>
<keyword evidence="2" id="KW-0614">Plasmid</keyword>
<protein>
    <submittedName>
        <fullName evidence="2">Uncharacterized protein</fullName>
    </submittedName>
</protein>
<sequence>MVLIMNQKATIKNLRQKVLDLQIENKGLNEGCGEFAKAVVDLAKNLGRALSVQIDYEEILHHMFGIEIISSKEAEEIIEKSVPKGKFLEFTENGYLGIDNTSGDVWTEDFDTLAKCVKWLQGEDLEEIEKVKHISRNCGKLDLKCDYCRDGKCESKKLRICVFRKVEDWRAKEVESCNGI</sequence>
<dbReference type="AlphaFoldDB" id="B9E6G8"/>
<organism evidence="2 3">
    <name type="scientific">Clostridium kluyveri (strain NBRC 12016)</name>
    <dbReference type="NCBI Taxonomy" id="583346"/>
    <lineage>
        <taxon>Bacteria</taxon>
        <taxon>Bacillati</taxon>
        <taxon>Bacillota</taxon>
        <taxon>Clostridia</taxon>
        <taxon>Eubacteriales</taxon>
        <taxon>Clostridiaceae</taxon>
        <taxon>Clostridium</taxon>
    </lineage>
</organism>
<reference evidence="3" key="1">
    <citation type="submission" date="2005-09" db="EMBL/GenBank/DDBJ databases">
        <title>Complete genome sequence of Clostridium kluyveri and comparative genomics of Clostridia species.</title>
        <authorList>
            <person name="Inui M."/>
            <person name="Nonaka H."/>
            <person name="Shinoda Y."/>
            <person name="Ikenaga Y."/>
            <person name="Abe M."/>
            <person name="Naito K."/>
            <person name="Vertes A.A."/>
            <person name="Yukawa H."/>
        </authorList>
    </citation>
    <scope>NUCLEOTIDE SEQUENCE [LARGE SCALE GENOMIC DNA]</scope>
    <source>
        <strain evidence="3">NBRC 12016</strain>
        <plasmid evidence="3">Plasmid pCKL1</plasmid>
    </source>
</reference>
<feature type="coiled-coil region" evidence="1">
    <location>
        <begin position="4"/>
        <end position="31"/>
    </location>
</feature>
<dbReference type="KEGG" id="ckr:CKR_P26"/>
<gene>
    <name evidence="2" type="ordered locus">CKR_P26</name>
</gene>
<proteinExistence type="predicted"/>
<dbReference type="EMBL" id="AP009050">
    <property type="protein sequence ID" value="BAH08545.1"/>
    <property type="molecule type" value="Genomic_DNA"/>
</dbReference>
<accession>B9E6G8</accession>
<geneLocation type="plasmid" evidence="2 3">
    <name>pCKL1</name>
</geneLocation>
<keyword evidence="1" id="KW-0175">Coiled coil</keyword>
<evidence type="ECO:0000313" key="3">
    <source>
        <dbReference type="Proteomes" id="UP000007969"/>
    </source>
</evidence>
<dbReference type="Proteomes" id="UP000007969">
    <property type="component" value="Plasmid pCKL1"/>
</dbReference>
<evidence type="ECO:0000256" key="1">
    <source>
        <dbReference type="SAM" id="Coils"/>
    </source>
</evidence>